<comment type="caution">
    <text evidence="3">The sequence shown here is derived from an EMBL/GenBank/DDBJ whole genome shotgun (WGS) entry which is preliminary data.</text>
</comment>
<keyword evidence="1" id="KW-0472">Membrane</keyword>
<dbReference type="Proteomes" id="UP000885680">
    <property type="component" value="Unassembled WGS sequence"/>
</dbReference>
<dbReference type="EMBL" id="DRGN01000183">
    <property type="protein sequence ID" value="HEU01282.1"/>
    <property type="molecule type" value="Genomic_DNA"/>
</dbReference>
<feature type="domain" description="Cell wall hydrolase SleB" evidence="2">
    <location>
        <begin position="286"/>
        <end position="396"/>
    </location>
</feature>
<keyword evidence="1" id="KW-1133">Transmembrane helix</keyword>
<dbReference type="Pfam" id="PF07486">
    <property type="entry name" value="Hydrolase_2"/>
    <property type="match status" value="1"/>
</dbReference>
<dbReference type="InterPro" id="IPR042047">
    <property type="entry name" value="SleB_dom1"/>
</dbReference>
<evidence type="ECO:0000256" key="1">
    <source>
        <dbReference type="SAM" id="Phobius"/>
    </source>
</evidence>
<organism evidence="3 4">
    <name type="scientific">Aurantimonas coralicida</name>
    <dbReference type="NCBI Taxonomy" id="182270"/>
    <lineage>
        <taxon>Bacteria</taxon>
        <taxon>Pseudomonadati</taxon>
        <taxon>Pseudomonadota</taxon>
        <taxon>Alphaproteobacteria</taxon>
        <taxon>Hyphomicrobiales</taxon>
        <taxon>Aurantimonadaceae</taxon>
        <taxon>Aurantimonas</taxon>
    </lineage>
</organism>
<accession>A0A9C9NGG5</accession>
<gene>
    <name evidence="3" type="ORF">ENH89_13225</name>
</gene>
<dbReference type="InterPro" id="IPR011105">
    <property type="entry name" value="Cell_wall_hydrolase_SleB"/>
</dbReference>
<keyword evidence="3" id="KW-0378">Hydrolase</keyword>
<evidence type="ECO:0000313" key="4">
    <source>
        <dbReference type="Proteomes" id="UP000885680"/>
    </source>
</evidence>
<reference evidence="3" key="1">
    <citation type="journal article" date="2020" name="mSystems">
        <title>Genome- and Community-Level Interaction Insights into Carbon Utilization and Element Cycling Functions of Hydrothermarchaeota in Hydrothermal Sediment.</title>
        <authorList>
            <person name="Zhou Z."/>
            <person name="Liu Y."/>
            <person name="Xu W."/>
            <person name="Pan J."/>
            <person name="Luo Z.H."/>
            <person name="Li M."/>
        </authorList>
    </citation>
    <scope>NUCLEOTIDE SEQUENCE</scope>
    <source>
        <strain evidence="3">HyVt-347</strain>
    </source>
</reference>
<dbReference type="GO" id="GO:0016787">
    <property type="term" value="F:hydrolase activity"/>
    <property type="evidence" value="ECO:0007669"/>
    <property type="project" value="UniProtKB-KW"/>
</dbReference>
<evidence type="ECO:0000313" key="3">
    <source>
        <dbReference type="EMBL" id="HEU01282.1"/>
    </source>
</evidence>
<feature type="transmembrane region" description="Helical" evidence="1">
    <location>
        <begin position="20"/>
        <end position="43"/>
    </location>
</feature>
<dbReference type="AlphaFoldDB" id="A0A9C9NGG5"/>
<dbReference type="Gene3D" id="1.10.10.2520">
    <property type="entry name" value="Cell wall hydrolase SleB, domain 1"/>
    <property type="match status" value="1"/>
</dbReference>
<proteinExistence type="predicted"/>
<sequence length="403" mass="43434">MTAVDLVAGGRMQRRSSKRAARAIVVAAGSFATLTAFTGQLAYQDMTSLLGGSREANRWQSYFVPSPAGSVETAKIAFADSGKNSRLPAGSGVKAGNGDLFTIDTVQLALDTPDENRVARAEKGRRVISLMPAAELPPRGFSAGSILERQSLLGSRVTGGQERIRSAFSKVTQSTKDAMTVAMNFQLKGPPTIKPGKERATNDMLMLASLKPSDAATAALGYAPSGPQSGRASSLFEKILKDTPQAFIPPIGEKDHAWAATPLPATAYTDKEQKCLANGLYFEARGESTLGQAAVGQVILNRVRNPAFPNTICGVVYQNKSWRNRCQFSFACDGARDRIADSGAWARVSRVAEQVTKGELWINAVGSATHYHANYVRPRWARAMEKVDKIGKHIFYRTFNGGW</sequence>
<evidence type="ECO:0000259" key="2">
    <source>
        <dbReference type="Pfam" id="PF07486"/>
    </source>
</evidence>
<protein>
    <submittedName>
        <fullName evidence="3">Cell wall hydrolase</fullName>
    </submittedName>
</protein>
<keyword evidence="1" id="KW-0812">Transmembrane</keyword>
<name>A0A9C9NGG5_9HYPH</name>